<evidence type="ECO:0000256" key="1">
    <source>
        <dbReference type="SAM" id="Phobius"/>
    </source>
</evidence>
<dbReference type="STRING" id="1336337.A0A3N4IT56"/>
<dbReference type="OrthoDB" id="2756737at2759"/>
<evidence type="ECO:0000313" key="3">
    <source>
        <dbReference type="Proteomes" id="UP000276215"/>
    </source>
</evidence>
<reference evidence="2 3" key="1">
    <citation type="journal article" date="2018" name="Nat. Ecol. Evol.">
        <title>Pezizomycetes genomes reveal the molecular basis of ectomycorrhizal truffle lifestyle.</title>
        <authorList>
            <person name="Murat C."/>
            <person name="Payen T."/>
            <person name="Noel B."/>
            <person name="Kuo A."/>
            <person name="Morin E."/>
            <person name="Chen J."/>
            <person name="Kohler A."/>
            <person name="Krizsan K."/>
            <person name="Balestrini R."/>
            <person name="Da Silva C."/>
            <person name="Montanini B."/>
            <person name="Hainaut M."/>
            <person name="Levati E."/>
            <person name="Barry K.W."/>
            <person name="Belfiori B."/>
            <person name="Cichocki N."/>
            <person name="Clum A."/>
            <person name="Dockter R.B."/>
            <person name="Fauchery L."/>
            <person name="Guy J."/>
            <person name="Iotti M."/>
            <person name="Le Tacon F."/>
            <person name="Lindquist E.A."/>
            <person name="Lipzen A."/>
            <person name="Malagnac F."/>
            <person name="Mello A."/>
            <person name="Molinier V."/>
            <person name="Miyauchi S."/>
            <person name="Poulain J."/>
            <person name="Riccioni C."/>
            <person name="Rubini A."/>
            <person name="Sitrit Y."/>
            <person name="Splivallo R."/>
            <person name="Traeger S."/>
            <person name="Wang M."/>
            <person name="Zifcakova L."/>
            <person name="Wipf D."/>
            <person name="Zambonelli A."/>
            <person name="Paolocci F."/>
            <person name="Nowrousian M."/>
            <person name="Ottonello S."/>
            <person name="Baldrian P."/>
            <person name="Spatafora J.W."/>
            <person name="Henrissat B."/>
            <person name="Nagy L.G."/>
            <person name="Aury J.M."/>
            <person name="Wincker P."/>
            <person name="Grigoriev I.V."/>
            <person name="Bonfante P."/>
            <person name="Martin F.M."/>
        </authorList>
    </citation>
    <scope>NUCLEOTIDE SEQUENCE [LARGE SCALE GENOMIC DNA]</scope>
    <source>
        <strain evidence="2 3">120613-1</strain>
    </source>
</reference>
<organism evidence="2 3">
    <name type="scientific">Choiromyces venosus 120613-1</name>
    <dbReference type="NCBI Taxonomy" id="1336337"/>
    <lineage>
        <taxon>Eukaryota</taxon>
        <taxon>Fungi</taxon>
        <taxon>Dikarya</taxon>
        <taxon>Ascomycota</taxon>
        <taxon>Pezizomycotina</taxon>
        <taxon>Pezizomycetes</taxon>
        <taxon>Pezizales</taxon>
        <taxon>Tuberaceae</taxon>
        <taxon>Choiromyces</taxon>
    </lineage>
</organism>
<keyword evidence="1" id="KW-0472">Membrane</keyword>
<name>A0A3N4IT56_9PEZI</name>
<proteinExistence type="predicted"/>
<dbReference type="EMBL" id="ML120627">
    <property type="protein sequence ID" value="RPA88996.1"/>
    <property type="molecule type" value="Genomic_DNA"/>
</dbReference>
<sequence>MKERFIVAAGNTRSEREKGNEIITLICNNSFWIALKENNHHLRPLLIANMILQHDSLYLDHVCPMFGYLYNYFNILKEDRSIMATVCYSQALQVFFFLFDFYFHN</sequence>
<keyword evidence="1" id="KW-0812">Transmembrane</keyword>
<dbReference type="Proteomes" id="UP000276215">
    <property type="component" value="Unassembled WGS sequence"/>
</dbReference>
<feature type="transmembrane region" description="Helical" evidence="1">
    <location>
        <begin position="82"/>
        <end position="103"/>
    </location>
</feature>
<keyword evidence="3" id="KW-1185">Reference proteome</keyword>
<protein>
    <submittedName>
        <fullName evidence="2">Uncharacterized protein</fullName>
    </submittedName>
</protein>
<keyword evidence="1" id="KW-1133">Transmembrane helix</keyword>
<evidence type="ECO:0000313" key="2">
    <source>
        <dbReference type="EMBL" id="RPA88996.1"/>
    </source>
</evidence>
<accession>A0A3N4IT56</accession>
<dbReference type="AlphaFoldDB" id="A0A3N4IT56"/>
<gene>
    <name evidence="2" type="ORF">L873DRAFT_754193</name>
</gene>